<proteinExistence type="predicted"/>
<dbReference type="Proteomes" id="UP000177614">
    <property type="component" value="Unassembled WGS sequence"/>
</dbReference>
<sequence>MNIAKNCVVTGKEFTITDAEQEHIRKFEELHPLLRNGDIPLPNIHPLELHRQMHSYVTLTSLFETKSALSQKSLITRYNPKLGYNVCTYEEFWDDSLDNIQFGQEYDFNRPFFEQWNELMHKVYRQPLVQINCENSSYVDSSSNLKNCYMCFGVGESEDCFYVVKSRYPLKDRDCVDCVGIIQCELCYACIDCDNAYACQHCQDCVNCSDCFGSYDLIGCKNCFGCFGLRRKEFCVFNKQLTKEEYKSFLKSLDLGDYQVRSEQVKKCETFIATSGHISNQIKHCENVTGGDYLTHCKNVYNCYLGNTLEDCGWSTGSYGKDGWRSELYHGELSYNSAVIFGRLGFGNAIHTGNENFYSDMIFNCDSCFGCAMLKKKSYCILNKQYTKEEYHELVPRIITHMKRTSEWGQFLPPMYSPHYYEESQAYQWYDPISHTDAKRRLYRLRPESATASSDIHAKPVSKLPLNIKDANVEELAKAIIACANTGKTYRLTTQEISFYQRNSIPLPRLHWEERLRILMNKRRLIPSV</sequence>
<dbReference type="AlphaFoldDB" id="A0A1F4XML2"/>
<accession>A0A1F4XML2</accession>
<organism evidence="1 2">
    <name type="scientific">Candidatus Abawacabacteria bacterium RBG_16_42_10</name>
    <dbReference type="NCBI Taxonomy" id="1817814"/>
    <lineage>
        <taxon>Bacteria</taxon>
        <taxon>Candidatus Abawacaibacteriota</taxon>
    </lineage>
</organism>
<evidence type="ECO:0000313" key="2">
    <source>
        <dbReference type="Proteomes" id="UP000177614"/>
    </source>
</evidence>
<protein>
    <submittedName>
        <fullName evidence="1">Uncharacterized protein</fullName>
    </submittedName>
</protein>
<dbReference type="STRING" id="1817814.A2V81_02255"/>
<reference evidence="1 2" key="1">
    <citation type="journal article" date="2016" name="Nat. Commun.">
        <title>Thousands of microbial genomes shed light on interconnected biogeochemical processes in an aquifer system.</title>
        <authorList>
            <person name="Anantharaman K."/>
            <person name="Brown C.T."/>
            <person name="Hug L.A."/>
            <person name="Sharon I."/>
            <person name="Castelle C.J."/>
            <person name="Probst A.J."/>
            <person name="Thomas B.C."/>
            <person name="Singh A."/>
            <person name="Wilkins M.J."/>
            <person name="Karaoz U."/>
            <person name="Brodie E.L."/>
            <person name="Williams K.H."/>
            <person name="Hubbard S.S."/>
            <person name="Banfield J.F."/>
        </authorList>
    </citation>
    <scope>NUCLEOTIDE SEQUENCE [LARGE SCALE GENOMIC DNA]</scope>
</reference>
<evidence type="ECO:0000313" key="1">
    <source>
        <dbReference type="EMBL" id="OGC82333.1"/>
    </source>
</evidence>
<dbReference type="EMBL" id="MEWR01000008">
    <property type="protein sequence ID" value="OGC82333.1"/>
    <property type="molecule type" value="Genomic_DNA"/>
</dbReference>
<name>A0A1F4XML2_9BACT</name>
<comment type="caution">
    <text evidence="1">The sequence shown here is derived from an EMBL/GenBank/DDBJ whole genome shotgun (WGS) entry which is preliminary data.</text>
</comment>
<gene>
    <name evidence="1" type="ORF">A2V81_02255</name>
</gene>